<dbReference type="PANTHER" id="PTHR32114:SF2">
    <property type="entry name" value="ABC TRANSPORTER ABCH.3"/>
    <property type="match status" value="1"/>
</dbReference>
<protein>
    <recommendedName>
        <fullName evidence="3">Nuclease SbcCD subunit C</fullName>
    </recommendedName>
</protein>
<comment type="similarity">
    <text evidence="1">Belongs to the SMC family. SbcC subfamily.</text>
</comment>
<dbReference type="RefSeq" id="WP_268685427.1">
    <property type="nucleotide sequence ID" value="NZ_JAKUVJ010000002.1"/>
</dbReference>
<comment type="caution">
    <text evidence="5">The sequence shown here is derived from an EMBL/GenBank/DDBJ whole genome shotgun (WGS) entry which is preliminary data.</text>
</comment>
<dbReference type="Proteomes" id="UP001208557">
    <property type="component" value="Unassembled WGS sequence"/>
</dbReference>
<dbReference type="SUPFAM" id="SSF52540">
    <property type="entry name" value="P-loop containing nucleoside triphosphate hydrolases"/>
    <property type="match status" value="1"/>
</dbReference>
<evidence type="ECO:0000256" key="1">
    <source>
        <dbReference type="ARBA" id="ARBA00006930"/>
    </source>
</evidence>
<sequence>MIEKIISIKNYGPFTNYMSGGSEWDGTLRKNNIIYAPNGSGKTTLSILFDSLNGKTKLVGKKASLFVEGKPDIHLRIGGENYKFKDKQWDKKLSNIVTFNNFYLENNIYSVGSDSNRDDSLNTSTLFSLLNVPEASLIIKKAIRLESDKRILARRLWGSRNINGIKDDWACTRRKWKQNKKALREIKNVQVNSLAIIFKKFEEAINKYLLRFTPNIEVTKITPFYSFGKGSATFQRAAIEIKVNGNRVVLDEDGKSKIPLRYVLSEGDKNTLALAIFLAKFDLIADSESYIVVVDDPFTSFDSSRKKATIKELSRLSEKIKQLIVLTHDLNFGSELERSLLNPETLQIRILPKNRHIQSVSFEELSLQGLLKDITDLHSFSNGLLTDESDILRVARSIRPTLEGMFRIKYFNHLKKDEWLGDMIAHVKKSEQSSVFYKLKPYLEELTDVNDYSKEFHHSNINQRQSIDYQELLTFVRRTLKLVEVI</sequence>
<dbReference type="PANTHER" id="PTHR32114">
    <property type="entry name" value="ABC TRANSPORTER ABCH.3"/>
    <property type="match status" value="1"/>
</dbReference>
<accession>A0ABD4VGX7</accession>
<dbReference type="EMBL" id="JAKUVJ010000002">
    <property type="protein sequence ID" value="MCY7033642.1"/>
    <property type="molecule type" value="Genomic_DNA"/>
</dbReference>
<gene>
    <name evidence="5" type="ORF">MK406_00940</name>
</gene>
<evidence type="ECO:0000313" key="5">
    <source>
        <dbReference type="EMBL" id="MCY7033642.1"/>
    </source>
</evidence>
<dbReference type="InterPro" id="IPR026866">
    <property type="entry name" value="CR006_AAA"/>
</dbReference>
<proteinExistence type="inferred from homology"/>
<evidence type="ECO:0000313" key="6">
    <source>
        <dbReference type="Proteomes" id="UP001208557"/>
    </source>
</evidence>
<organism evidence="5 6">
    <name type="scientific">Streptococcus sanguinis</name>
    <dbReference type="NCBI Taxonomy" id="1305"/>
    <lineage>
        <taxon>Bacteria</taxon>
        <taxon>Bacillati</taxon>
        <taxon>Bacillota</taxon>
        <taxon>Bacilli</taxon>
        <taxon>Lactobacillales</taxon>
        <taxon>Streptococcaceae</taxon>
        <taxon>Streptococcus</taxon>
    </lineage>
</organism>
<evidence type="ECO:0000256" key="3">
    <source>
        <dbReference type="ARBA" id="ARBA00013368"/>
    </source>
</evidence>
<dbReference type="Pfam" id="PF13166">
    <property type="entry name" value="AAA_13"/>
    <property type="match status" value="1"/>
</dbReference>
<name>A0ABD4VGX7_STRSA</name>
<comment type="subunit">
    <text evidence="2">Heterodimer of SbcC and SbcD.</text>
</comment>
<dbReference type="AlphaFoldDB" id="A0ABD4VGX7"/>
<evidence type="ECO:0000256" key="2">
    <source>
        <dbReference type="ARBA" id="ARBA00011322"/>
    </source>
</evidence>
<reference evidence="5 6" key="1">
    <citation type="journal article" date="2022" name="Med Res Arch">
        <title>Genomic identification of streptococcal strains and relation to clinical characteristics. A substudy to The Partial Oral Treatment of Endocarditis (POET) Trial.</title>
        <authorList>
            <person name="Christensen J."/>
            <person name="Jensen C."/>
            <person name="Dargis R."/>
            <person name="Nielsen X."/>
            <person name="Pries- Heje M."/>
            <person name="Wiingaard C."/>
            <person name="Ihlemann N."/>
            <person name="Gill S."/>
            <person name="Bruun N."/>
            <person name="Elming H."/>
            <person name="Povlsen J."/>
            <person name="Madsen T."/>
            <person name="Jensen K."/>
            <person name="Fuursted K."/>
            <person name="Ostergaard L."/>
            <person name="Christiansen U."/>
            <person name="Rosenvinge F."/>
            <person name="Helweg-Larsen J."/>
            <person name="Fosbol E."/>
            <person name="Kober L."/>
            <person name="Torp-Pedersen C."/>
            <person name="Tonder N."/>
            <person name="Moser C."/>
            <person name="Iversen K."/>
            <person name="Bundgaard H."/>
        </authorList>
    </citation>
    <scope>NUCLEOTIDE SEQUENCE [LARGE SCALE GENOMIC DNA]</scope>
    <source>
        <strain evidence="5 6">A12055600</strain>
    </source>
</reference>
<dbReference type="Gene3D" id="3.40.50.300">
    <property type="entry name" value="P-loop containing nucleotide triphosphate hydrolases"/>
    <property type="match status" value="1"/>
</dbReference>
<dbReference type="InterPro" id="IPR027417">
    <property type="entry name" value="P-loop_NTPase"/>
</dbReference>
<feature type="domain" description="Protein CR006 P-loop" evidence="4">
    <location>
        <begin position="144"/>
        <end position="340"/>
    </location>
</feature>
<evidence type="ECO:0000259" key="4">
    <source>
        <dbReference type="Pfam" id="PF13166"/>
    </source>
</evidence>